<reference evidence="1 2" key="1">
    <citation type="submission" date="2018-12" db="EMBL/GenBank/DDBJ databases">
        <authorList>
            <consortium name="Pathogen Informatics"/>
        </authorList>
    </citation>
    <scope>NUCLEOTIDE SEQUENCE [LARGE SCALE GENOMIC DNA]</scope>
    <source>
        <strain evidence="1 2">NCTC10047</strain>
    </source>
</reference>
<sequence length="39" mass="4493">MDCRSGCGRLLYCAFNFVADTRNAEWQADEYPMRAAFGR</sequence>
<dbReference type="Proteomes" id="UP000275676">
    <property type="component" value="Chromosome"/>
</dbReference>
<dbReference type="AlphaFoldDB" id="A0A447R1Y1"/>
<name>A0A447R1Y1_SALER</name>
<dbReference type="EMBL" id="LR134156">
    <property type="protein sequence ID" value="VEA76193.1"/>
    <property type="molecule type" value="Genomic_DNA"/>
</dbReference>
<protein>
    <submittedName>
        <fullName evidence="1">Uncharacterized protein</fullName>
    </submittedName>
</protein>
<evidence type="ECO:0000313" key="1">
    <source>
        <dbReference type="EMBL" id="VEA76193.1"/>
    </source>
</evidence>
<proteinExistence type="predicted"/>
<evidence type="ECO:0000313" key="2">
    <source>
        <dbReference type="Proteomes" id="UP000275676"/>
    </source>
</evidence>
<accession>A0A447R1Y1</accession>
<organism evidence="1 2">
    <name type="scientific">Salmonella enterica subsp. arizonae</name>
    <dbReference type="NCBI Taxonomy" id="59203"/>
    <lineage>
        <taxon>Bacteria</taxon>
        <taxon>Pseudomonadati</taxon>
        <taxon>Pseudomonadota</taxon>
        <taxon>Gammaproteobacteria</taxon>
        <taxon>Enterobacterales</taxon>
        <taxon>Enterobacteriaceae</taxon>
        <taxon>Salmonella</taxon>
    </lineage>
</organism>
<gene>
    <name evidence="1" type="ORF">NCTC10047_02057</name>
</gene>